<comment type="caution">
    <text evidence="2">The sequence shown here is derived from an EMBL/GenBank/DDBJ whole genome shotgun (WGS) entry which is preliminary data.</text>
</comment>
<feature type="compositionally biased region" description="Basic and acidic residues" evidence="1">
    <location>
        <begin position="58"/>
        <end position="84"/>
    </location>
</feature>
<feature type="compositionally biased region" description="Polar residues" evidence="1">
    <location>
        <begin position="33"/>
        <end position="50"/>
    </location>
</feature>
<reference evidence="2 3" key="1">
    <citation type="submission" date="2019-05" db="EMBL/GenBank/DDBJ databases">
        <title>Another draft genome of Portunus trituberculatus and its Hox gene families provides insights of decapod evolution.</title>
        <authorList>
            <person name="Jeong J.-H."/>
            <person name="Song I."/>
            <person name="Kim S."/>
            <person name="Choi T."/>
            <person name="Kim D."/>
            <person name="Ryu S."/>
            <person name="Kim W."/>
        </authorList>
    </citation>
    <scope>NUCLEOTIDE SEQUENCE [LARGE SCALE GENOMIC DNA]</scope>
    <source>
        <tissue evidence="2">Muscle</tissue>
    </source>
</reference>
<name>A0A5B7JX50_PORTR</name>
<feature type="region of interest" description="Disordered" evidence="1">
    <location>
        <begin position="32"/>
        <end position="118"/>
    </location>
</feature>
<organism evidence="2 3">
    <name type="scientific">Portunus trituberculatus</name>
    <name type="common">Swimming crab</name>
    <name type="synonym">Neptunus trituberculatus</name>
    <dbReference type="NCBI Taxonomy" id="210409"/>
    <lineage>
        <taxon>Eukaryota</taxon>
        <taxon>Metazoa</taxon>
        <taxon>Ecdysozoa</taxon>
        <taxon>Arthropoda</taxon>
        <taxon>Crustacea</taxon>
        <taxon>Multicrustacea</taxon>
        <taxon>Malacostraca</taxon>
        <taxon>Eumalacostraca</taxon>
        <taxon>Eucarida</taxon>
        <taxon>Decapoda</taxon>
        <taxon>Pleocyemata</taxon>
        <taxon>Brachyura</taxon>
        <taxon>Eubrachyura</taxon>
        <taxon>Portunoidea</taxon>
        <taxon>Portunidae</taxon>
        <taxon>Portuninae</taxon>
        <taxon>Portunus</taxon>
    </lineage>
</organism>
<dbReference type="EMBL" id="VSRR010116697">
    <property type="protein sequence ID" value="MPC99033.1"/>
    <property type="molecule type" value="Genomic_DNA"/>
</dbReference>
<evidence type="ECO:0000313" key="2">
    <source>
        <dbReference type="EMBL" id="MPC99033.1"/>
    </source>
</evidence>
<dbReference type="Proteomes" id="UP000324222">
    <property type="component" value="Unassembled WGS sequence"/>
</dbReference>
<evidence type="ECO:0000313" key="3">
    <source>
        <dbReference type="Proteomes" id="UP000324222"/>
    </source>
</evidence>
<feature type="compositionally biased region" description="Basic and acidic residues" evidence="1">
    <location>
        <begin position="98"/>
        <end position="118"/>
    </location>
</feature>
<gene>
    <name evidence="2" type="ORF">E2C01_094427</name>
</gene>
<keyword evidence="3" id="KW-1185">Reference proteome</keyword>
<dbReference type="AlphaFoldDB" id="A0A5B7JX50"/>
<evidence type="ECO:0000256" key="1">
    <source>
        <dbReference type="SAM" id="MobiDB-lite"/>
    </source>
</evidence>
<sequence length="118" mass="13662">MDLARGGRRRGSPPRSLPWLYSEGFLLYRMSPSPVSSDRLLSTHNSQPELESSFVGRLRREGPREVERERRRGSGIKTKEKKETQGSSGTEDWMGVEVIREEEKEEKEEILKKEESEL</sequence>
<accession>A0A5B7JX50</accession>
<protein>
    <submittedName>
        <fullName evidence="2">Uncharacterized protein</fullName>
    </submittedName>
</protein>
<proteinExistence type="predicted"/>